<dbReference type="Proteomes" id="UP001162800">
    <property type="component" value="Plasmid unnamed1"/>
</dbReference>
<reference evidence="3" key="1">
    <citation type="submission" date="2022-09" db="EMBL/GenBank/DDBJ databases">
        <title>The complete genome of Acidovorax sp. 5MLIR.</title>
        <authorList>
            <person name="Liu L."/>
            <person name="Yue J."/>
            <person name="Yang F."/>
            <person name="Yuan J."/>
            <person name="Li L."/>
        </authorList>
    </citation>
    <scope>NUCLEOTIDE SEQUENCE</scope>
    <source>
        <strain evidence="3">5MLIR</strain>
        <plasmid evidence="3">unnamed1</plasmid>
    </source>
</reference>
<evidence type="ECO:0000256" key="1">
    <source>
        <dbReference type="SAM" id="MobiDB-lite"/>
    </source>
</evidence>
<evidence type="ECO:0000313" key="2">
    <source>
        <dbReference type="EMBL" id="UYG53587.1"/>
    </source>
</evidence>
<keyword evidence="4" id="KW-1185">Reference proteome</keyword>
<feature type="compositionally biased region" description="Polar residues" evidence="1">
    <location>
        <begin position="1"/>
        <end position="30"/>
    </location>
</feature>
<dbReference type="EMBL" id="CP106882">
    <property type="protein sequence ID" value="UYG53633.1"/>
    <property type="molecule type" value="Genomic_DNA"/>
</dbReference>
<protein>
    <submittedName>
        <fullName evidence="3">Uncharacterized protein</fullName>
    </submittedName>
</protein>
<keyword evidence="3" id="KW-0614">Plasmid</keyword>
<proteinExistence type="predicted"/>
<dbReference type="EMBL" id="CP106882">
    <property type="protein sequence ID" value="UYG53587.1"/>
    <property type="molecule type" value="Genomic_DNA"/>
</dbReference>
<geneLocation type="plasmid" evidence="3 4">
    <name>unnamed1</name>
</geneLocation>
<feature type="region of interest" description="Disordered" evidence="1">
    <location>
        <begin position="1"/>
        <end position="31"/>
    </location>
</feature>
<accession>A0ABY6GFK2</accession>
<evidence type="ECO:0000313" key="4">
    <source>
        <dbReference type="Proteomes" id="UP001162800"/>
    </source>
</evidence>
<name>A0ABY6GFK2_9BURK</name>
<evidence type="ECO:0000313" key="3">
    <source>
        <dbReference type="EMBL" id="UYG53633.1"/>
    </source>
</evidence>
<gene>
    <name evidence="3" type="ORF">M9799_16960</name>
    <name evidence="2" type="ORF">M9799_19695</name>
</gene>
<sequence length="56" mass="5576">MTAAKTTQVSRKAANPTSIAPTDSITTPNQACGGRCPPSTALACATSQGADPRMIG</sequence>
<organism evidence="3 4">
    <name type="scientific">Comamonas endophytica</name>
    <dbReference type="NCBI Taxonomy" id="2949090"/>
    <lineage>
        <taxon>Bacteria</taxon>
        <taxon>Pseudomonadati</taxon>
        <taxon>Pseudomonadota</taxon>
        <taxon>Betaproteobacteria</taxon>
        <taxon>Burkholderiales</taxon>
        <taxon>Comamonadaceae</taxon>
        <taxon>Comamonas</taxon>
    </lineage>
</organism>
<dbReference type="RefSeq" id="WP_231044814.1">
    <property type="nucleotide sequence ID" value="NZ_CP106882.1"/>
</dbReference>